<dbReference type="AlphaFoldDB" id="A0A0W0FCI3"/>
<name>A0A0W0FCI3_MONRR</name>
<feature type="compositionally biased region" description="Polar residues" evidence="1">
    <location>
        <begin position="1"/>
        <end position="10"/>
    </location>
</feature>
<dbReference type="Proteomes" id="UP000054988">
    <property type="component" value="Unassembled WGS sequence"/>
</dbReference>
<gene>
    <name evidence="2" type="ORF">WG66_13528</name>
</gene>
<feature type="compositionally biased region" description="Low complexity" evidence="1">
    <location>
        <begin position="24"/>
        <end position="42"/>
    </location>
</feature>
<proteinExistence type="predicted"/>
<evidence type="ECO:0000313" key="3">
    <source>
        <dbReference type="Proteomes" id="UP000054988"/>
    </source>
</evidence>
<protein>
    <submittedName>
        <fullName evidence="2">Uncharacterized protein</fullName>
    </submittedName>
</protein>
<evidence type="ECO:0000256" key="1">
    <source>
        <dbReference type="SAM" id="MobiDB-lite"/>
    </source>
</evidence>
<evidence type="ECO:0000313" key="2">
    <source>
        <dbReference type="EMBL" id="KTB33890.1"/>
    </source>
</evidence>
<dbReference type="eggNOG" id="ENOG502SISZ">
    <property type="taxonomic scope" value="Eukaryota"/>
</dbReference>
<sequence length="366" mass="40367">MPLYNESLNGSIDDPSPAYDDVASVARSNTTASSSSGGSSVRWQISYDSDHSQPAPIKQLHATPRSRPPRSSSRTERYQYTYCLIAGAAPLQFVISVEPITGKALPGKYTFRLSLKVDKTERPLDQPISLNLSVDPRQLQFVVFVFPGKSSLPTGCLWSYRVWLRVGGVDHRLWGDDELWVGKDPDFSSISDASYARLKSVGSNTQEYDAMVGGARVQFIAKWQHIGEGLYKYSLEYEASGVGGVLMDDFRLMLQGDPRSVTFLIYTVPMNSIPAGASHRLRVWLKTFLPLPSESGTDAFSLPFNDSYIYQRIFKSDSLKIGSCLDFSTVGSKLIMGYAAGPPKTFTMSNARDLRYDGKGGTTQIG</sequence>
<feature type="region of interest" description="Disordered" evidence="1">
    <location>
        <begin position="1"/>
        <end position="74"/>
    </location>
</feature>
<organism evidence="2 3">
    <name type="scientific">Moniliophthora roreri</name>
    <name type="common">Frosty pod rot fungus</name>
    <name type="synonym">Monilia roreri</name>
    <dbReference type="NCBI Taxonomy" id="221103"/>
    <lineage>
        <taxon>Eukaryota</taxon>
        <taxon>Fungi</taxon>
        <taxon>Dikarya</taxon>
        <taxon>Basidiomycota</taxon>
        <taxon>Agaricomycotina</taxon>
        <taxon>Agaricomycetes</taxon>
        <taxon>Agaricomycetidae</taxon>
        <taxon>Agaricales</taxon>
        <taxon>Marasmiineae</taxon>
        <taxon>Marasmiaceae</taxon>
        <taxon>Moniliophthora</taxon>
    </lineage>
</organism>
<comment type="caution">
    <text evidence="2">The sequence shown here is derived from an EMBL/GenBank/DDBJ whole genome shotgun (WGS) entry which is preliminary data.</text>
</comment>
<dbReference type="EMBL" id="LATX01002124">
    <property type="protein sequence ID" value="KTB33890.1"/>
    <property type="molecule type" value="Genomic_DNA"/>
</dbReference>
<reference evidence="2 3" key="1">
    <citation type="submission" date="2015-12" db="EMBL/GenBank/DDBJ databases">
        <title>Draft genome sequence of Moniliophthora roreri, the causal agent of frosty pod rot of cacao.</title>
        <authorList>
            <person name="Aime M.C."/>
            <person name="Diaz-Valderrama J.R."/>
            <person name="Kijpornyongpan T."/>
            <person name="Phillips-Mora W."/>
        </authorList>
    </citation>
    <scope>NUCLEOTIDE SEQUENCE [LARGE SCALE GENOMIC DNA]</scope>
    <source>
        <strain evidence="2 3">MCA 2952</strain>
    </source>
</reference>
<accession>A0A0W0FCI3</accession>